<organism evidence="2 3">
    <name type="scientific">Burkholderia singularis</name>
    <dbReference type="NCBI Taxonomy" id="1503053"/>
    <lineage>
        <taxon>Bacteria</taxon>
        <taxon>Pseudomonadati</taxon>
        <taxon>Pseudomonadota</taxon>
        <taxon>Betaproteobacteria</taxon>
        <taxon>Burkholderiales</taxon>
        <taxon>Burkholderiaceae</taxon>
        <taxon>Burkholderia</taxon>
        <taxon>pseudomallei group</taxon>
    </lineage>
</organism>
<name>A0A238GZQ0_9BURK</name>
<reference evidence="2 3" key="1">
    <citation type="submission" date="2017-04" db="EMBL/GenBank/DDBJ databases">
        <authorList>
            <person name="Afonso C.L."/>
            <person name="Miller P.J."/>
            <person name="Scott M.A."/>
            <person name="Spackman E."/>
            <person name="Goraichik I."/>
            <person name="Dimitrov K.M."/>
            <person name="Suarez D.L."/>
            <person name="Swayne D.E."/>
        </authorList>
    </citation>
    <scope>NUCLEOTIDE SEQUENCE [LARGE SCALE GENOMIC DNA]</scope>
    <source>
        <strain evidence="2">LMG 28154</strain>
    </source>
</reference>
<feature type="region of interest" description="Disordered" evidence="1">
    <location>
        <begin position="1"/>
        <end position="26"/>
    </location>
</feature>
<gene>
    <name evidence="2" type="ORF">BSIN_1730</name>
</gene>
<evidence type="ECO:0000313" key="2">
    <source>
        <dbReference type="EMBL" id="SMF98445.1"/>
    </source>
</evidence>
<sequence>MVSTGRTGRRAPHAHIGRGPRHVGRLRGDAPAARLCPHSRTSPRGHSADCPSCPHDCTECIRTRTVASSPDARQLDDAPTGRSRQPRTASGLAPPSIAQCAASRKPAPRIPCFTASICSATFAFDIRAERRIDATSSATANALPCATCGAPYLCYRSREPVGTFLKWRHGARTDPPTGM</sequence>
<evidence type="ECO:0000313" key="3">
    <source>
        <dbReference type="Proteomes" id="UP000198460"/>
    </source>
</evidence>
<feature type="region of interest" description="Disordered" evidence="1">
    <location>
        <begin position="68"/>
        <end position="96"/>
    </location>
</feature>
<proteinExistence type="predicted"/>
<accession>A0A238GZQ0</accession>
<dbReference type="Proteomes" id="UP000198460">
    <property type="component" value="Unassembled WGS sequence"/>
</dbReference>
<feature type="compositionally biased region" description="Basic residues" evidence="1">
    <location>
        <begin position="7"/>
        <end position="25"/>
    </location>
</feature>
<dbReference type="EMBL" id="FXAN01000025">
    <property type="protein sequence ID" value="SMF98445.1"/>
    <property type="molecule type" value="Genomic_DNA"/>
</dbReference>
<evidence type="ECO:0000256" key="1">
    <source>
        <dbReference type="SAM" id="MobiDB-lite"/>
    </source>
</evidence>
<protein>
    <submittedName>
        <fullName evidence="2">Uncharacterized protein</fullName>
    </submittedName>
</protein>
<dbReference type="AlphaFoldDB" id="A0A238GZQ0"/>